<dbReference type="SUPFAM" id="SSF53474">
    <property type="entry name" value="alpha/beta-Hydrolases"/>
    <property type="match status" value="1"/>
</dbReference>
<dbReference type="InterPro" id="IPR050300">
    <property type="entry name" value="GDXG_lipolytic_enzyme"/>
</dbReference>
<dbReference type="GO" id="GO:0004806">
    <property type="term" value="F:triacylglycerol lipase activity"/>
    <property type="evidence" value="ECO:0007669"/>
    <property type="project" value="TreeGrafter"/>
</dbReference>
<keyword evidence="2" id="KW-0378">Hydrolase</keyword>
<dbReference type="Pfam" id="PF07859">
    <property type="entry name" value="Abhydrolase_3"/>
    <property type="match status" value="1"/>
</dbReference>
<comment type="caution">
    <text evidence="4">The sequence shown here is derived from an EMBL/GenBank/DDBJ whole genome shotgun (WGS) entry which is preliminary data.</text>
</comment>
<reference evidence="4 5" key="1">
    <citation type="journal article" date="2018" name="Nat. Biotechnol.">
        <title>A standardized bacterial taxonomy based on genome phylogeny substantially revises the tree of life.</title>
        <authorList>
            <person name="Parks D.H."/>
            <person name="Chuvochina M."/>
            <person name="Waite D.W."/>
            <person name="Rinke C."/>
            <person name="Skarshewski A."/>
            <person name="Chaumeil P.A."/>
            <person name="Hugenholtz P."/>
        </authorList>
    </citation>
    <scope>NUCLEOTIDE SEQUENCE [LARGE SCALE GENOMIC DNA]</scope>
    <source>
        <strain evidence="4">UBA9015</strain>
    </source>
</reference>
<dbReference type="AlphaFoldDB" id="A0A3D0WAK0"/>
<evidence type="ECO:0000256" key="2">
    <source>
        <dbReference type="ARBA" id="ARBA00022801"/>
    </source>
</evidence>
<evidence type="ECO:0000256" key="1">
    <source>
        <dbReference type="ARBA" id="ARBA00010515"/>
    </source>
</evidence>
<evidence type="ECO:0000259" key="3">
    <source>
        <dbReference type="Pfam" id="PF07859"/>
    </source>
</evidence>
<name>A0A3D0WAK0_9SPHN</name>
<dbReference type="PANTHER" id="PTHR48081">
    <property type="entry name" value="AB HYDROLASE SUPERFAMILY PROTEIN C4A8.06C"/>
    <property type="match status" value="1"/>
</dbReference>
<feature type="domain" description="Alpha/beta hydrolase fold-3" evidence="3">
    <location>
        <begin position="107"/>
        <end position="303"/>
    </location>
</feature>
<dbReference type="Gene3D" id="3.40.50.1820">
    <property type="entry name" value="alpha/beta hydrolase"/>
    <property type="match status" value="1"/>
</dbReference>
<dbReference type="InterPro" id="IPR029058">
    <property type="entry name" value="AB_hydrolase_fold"/>
</dbReference>
<sequence length="328" mass="34487">MTEKPRGVAVDNRLIPFPASISAEARSAMERLVDDAGVPVNSRYAMPAPDDHAGWTALRAAADAQYAAAVRGLGGALRAQATTIRVGETLVHIASPDTGNPGGAAFLDFHGGALVFGGGEACLAGARRQADQHGIACYGVDYRMPPEHPYPAALDDAIAAYHHLLAHHAPDRIVVGGRSAGGNIAAAMLLRARDEGLPMPAGLALLSPQVDLTESGDSFAINRLIDVVLPGSLMNNNRLYAGAEDRSHPYLSPLFGDPTGFPPTLLQTGTRDLFLSNTVRMHRALRRAGVPADLIVFEGMPHGGFMGGTPEDAELAEEVRRFVAGRLA</sequence>
<dbReference type="Proteomes" id="UP000262699">
    <property type="component" value="Unassembled WGS sequence"/>
</dbReference>
<accession>A0A3D0WAK0</accession>
<dbReference type="PANTHER" id="PTHR48081:SF30">
    <property type="entry name" value="ACETYL-HYDROLASE LIPR-RELATED"/>
    <property type="match status" value="1"/>
</dbReference>
<dbReference type="EMBL" id="DOYJ01000178">
    <property type="protein sequence ID" value="HCB75777.1"/>
    <property type="molecule type" value="Genomic_DNA"/>
</dbReference>
<proteinExistence type="inferred from homology"/>
<protein>
    <submittedName>
        <fullName evidence="4">Esterase</fullName>
    </submittedName>
</protein>
<gene>
    <name evidence="4" type="ORF">DEP91_06330</name>
</gene>
<organism evidence="4 5">
    <name type="scientific">Sphingomonas bacterium</name>
    <dbReference type="NCBI Taxonomy" id="1895847"/>
    <lineage>
        <taxon>Bacteria</taxon>
        <taxon>Pseudomonadati</taxon>
        <taxon>Pseudomonadota</taxon>
        <taxon>Alphaproteobacteria</taxon>
        <taxon>Sphingomonadales</taxon>
        <taxon>Sphingomonadaceae</taxon>
        <taxon>Sphingomonas</taxon>
    </lineage>
</organism>
<comment type="similarity">
    <text evidence="1">Belongs to the 'GDXG' lipolytic enzyme family.</text>
</comment>
<evidence type="ECO:0000313" key="4">
    <source>
        <dbReference type="EMBL" id="HCB75777.1"/>
    </source>
</evidence>
<evidence type="ECO:0000313" key="5">
    <source>
        <dbReference type="Proteomes" id="UP000262699"/>
    </source>
</evidence>
<dbReference type="InterPro" id="IPR013094">
    <property type="entry name" value="AB_hydrolase_3"/>
</dbReference>